<dbReference type="Proteomes" id="UP000791440">
    <property type="component" value="Unassembled WGS sequence"/>
</dbReference>
<organism evidence="1 2">
    <name type="scientific">Manduca sexta</name>
    <name type="common">Tobacco hawkmoth</name>
    <name type="synonym">Tobacco hornworm</name>
    <dbReference type="NCBI Taxonomy" id="7130"/>
    <lineage>
        <taxon>Eukaryota</taxon>
        <taxon>Metazoa</taxon>
        <taxon>Ecdysozoa</taxon>
        <taxon>Arthropoda</taxon>
        <taxon>Hexapoda</taxon>
        <taxon>Insecta</taxon>
        <taxon>Pterygota</taxon>
        <taxon>Neoptera</taxon>
        <taxon>Endopterygota</taxon>
        <taxon>Lepidoptera</taxon>
        <taxon>Glossata</taxon>
        <taxon>Ditrysia</taxon>
        <taxon>Bombycoidea</taxon>
        <taxon>Sphingidae</taxon>
        <taxon>Sphinginae</taxon>
        <taxon>Sphingini</taxon>
        <taxon>Manduca</taxon>
    </lineage>
</organism>
<dbReference type="EMBL" id="JH668878">
    <property type="protein sequence ID" value="KAG6462665.1"/>
    <property type="molecule type" value="Genomic_DNA"/>
</dbReference>
<dbReference type="AlphaFoldDB" id="A0A922CX10"/>
<keyword evidence="2" id="KW-1185">Reference proteome</keyword>
<accession>A0A922CX10</accession>
<evidence type="ECO:0000313" key="1">
    <source>
        <dbReference type="EMBL" id="KAG6462665.1"/>
    </source>
</evidence>
<gene>
    <name evidence="1" type="ORF">O3G_MSEX013398</name>
</gene>
<reference evidence="1" key="1">
    <citation type="journal article" date="2016" name="Insect Biochem. Mol. Biol.">
        <title>Multifaceted biological insights from a draft genome sequence of the tobacco hornworm moth, Manduca sexta.</title>
        <authorList>
            <person name="Kanost M.R."/>
            <person name="Arrese E.L."/>
            <person name="Cao X."/>
            <person name="Chen Y.R."/>
            <person name="Chellapilla S."/>
            <person name="Goldsmith M.R."/>
            <person name="Grosse-Wilde E."/>
            <person name="Heckel D.G."/>
            <person name="Herndon N."/>
            <person name="Jiang H."/>
            <person name="Papanicolaou A."/>
            <person name="Qu J."/>
            <person name="Soulages J.L."/>
            <person name="Vogel H."/>
            <person name="Walters J."/>
            <person name="Waterhouse R.M."/>
            <person name="Ahn S.J."/>
            <person name="Almeida F.C."/>
            <person name="An C."/>
            <person name="Aqrawi P."/>
            <person name="Bretschneider A."/>
            <person name="Bryant W.B."/>
            <person name="Bucks S."/>
            <person name="Chao H."/>
            <person name="Chevignon G."/>
            <person name="Christen J.M."/>
            <person name="Clarke D.F."/>
            <person name="Dittmer N.T."/>
            <person name="Ferguson L.C.F."/>
            <person name="Garavelou S."/>
            <person name="Gordon K.H.J."/>
            <person name="Gunaratna R.T."/>
            <person name="Han Y."/>
            <person name="Hauser F."/>
            <person name="He Y."/>
            <person name="Heidel-Fischer H."/>
            <person name="Hirsh A."/>
            <person name="Hu Y."/>
            <person name="Jiang H."/>
            <person name="Kalra D."/>
            <person name="Klinner C."/>
            <person name="Konig C."/>
            <person name="Kovar C."/>
            <person name="Kroll A.R."/>
            <person name="Kuwar S.S."/>
            <person name="Lee S.L."/>
            <person name="Lehman R."/>
            <person name="Li K."/>
            <person name="Li Z."/>
            <person name="Liang H."/>
            <person name="Lovelace S."/>
            <person name="Lu Z."/>
            <person name="Mansfield J.H."/>
            <person name="McCulloch K.J."/>
            <person name="Mathew T."/>
            <person name="Morton B."/>
            <person name="Muzny D.M."/>
            <person name="Neunemann D."/>
            <person name="Ongeri F."/>
            <person name="Pauchet Y."/>
            <person name="Pu L.L."/>
            <person name="Pyrousis I."/>
            <person name="Rao X.J."/>
            <person name="Redding A."/>
            <person name="Roesel C."/>
            <person name="Sanchez-Gracia A."/>
            <person name="Schaack S."/>
            <person name="Shukla A."/>
            <person name="Tetreau G."/>
            <person name="Wang Y."/>
            <person name="Xiong G.H."/>
            <person name="Traut W."/>
            <person name="Walsh T.K."/>
            <person name="Worley K.C."/>
            <person name="Wu D."/>
            <person name="Wu W."/>
            <person name="Wu Y.Q."/>
            <person name="Zhang X."/>
            <person name="Zou Z."/>
            <person name="Zucker H."/>
            <person name="Briscoe A.D."/>
            <person name="Burmester T."/>
            <person name="Clem R.J."/>
            <person name="Feyereisen R."/>
            <person name="Grimmelikhuijzen C.J.P."/>
            <person name="Hamodrakas S.J."/>
            <person name="Hansson B.S."/>
            <person name="Huguet E."/>
            <person name="Jermiin L.S."/>
            <person name="Lan Q."/>
            <person name="Lehman H.K."/>
            <person name="Lorenzen M."/>
            <person name="Merzendorfer H."/>
            <person name="Michalopoulos I."/>
            <person name="Morton D.B."/>
            <person name="Muthukrishnan S."/>
            <person name="Oakeshott J.G."/>
            <person name="Palmer W."/>
            <person name="Park Y."/>
            <person name="Passarelli A.L."/>
            <person name="Rozas J."/>
            <person name="Schwartz L.M."/>
            <person name="Smith W."/>
            <person name="Southgate A."/>
            <person name="Vilcinskas A."/>
            <person name="Vogt R."/>
            <person name="Wang P."/>
            <person name="Werren J."/>
            <person name="Yu X.Q."/>
            <person name="Zhou J.J."/>
            <person name="Brown S.J."/>
            <person name="Scherer S.E."/>
            <person name="Richards S."/>
            <person name="Blissard G.W."/>
        </authorList>
    </citation>
    <scope>NUCLEOTIDE SEQUENCE</scope>
</reference>
<protein>
    <submittedName>
        <fullName evidence="1">Uncharacterized protein</fullName>
    </submittedName>
</protein>
<comment type="caution">
    <text evidence="1">The sequence shown here is derived from an EMBL/GenBank/DDBJ whole genome shotgun (WGS) entry which is preliminary data.</text>
</comment>
<reference evidence="1" key="2">
    <citation type="submission" date="2020-12" db="EMBL/GenBank/DDBJ databases">
        <authorList>
            <person name="Kanost M."/>
        </authorList>
    </citation>
    <scope>NUCLEOTIDE SEQUENCE</scope>
</reference>
<sequence>MYNVNIIFSVQSRIFICKQIISRIPRVQPEIRRIDDEAVRKRRLLDIPSDRILKLATDTRLIRDAIARVLEIVRTKNIVNDRQDNAVAGRSHLENNLGKHAINPTDSENYVRAARLHAAFTFRTQVINMN</sequence>
<evidence type="ECO:0000313" key="2">
    <source>
        <dbReference type="Proteomes" id="UP000791440"/>
    </source>
</evidence>
<proteinExistence type="predicted"/>
<name>A0A922CX10_MANSE</name>